<dbReference type="Proteomes" id="UP001075354">
    <property type="component" value="Chromosome 8"/>
</dbReference>
<dbReference type="GO" id="GO:0060236">
    <property type="term" value="P:regulation of mitotic spindle organization"/>
    <property type="evidence" value="ECO:0007669"/>
    <property type="project" value="InterPro"/>
</dbReference>
<feature type="region of interest" description="Disordered" evidence="8">
    <location>
        <begin position="32"/>
        <end position="102"/>
    </location>
</feature>
<evidence type="ECO:0000256" key="5">
    <source>
        <dbReference type="ARBA" id="ARBA00023212"/>
    </source>
</evidence>
<feature type="region of interest" description="Disordered" evidence="8">
    <location>
        <begin position="703"/>
        <end position="739"/>
    </location>
</feature>
<evidence type="ECO:0000259" key="10">
    <source>
        <dbReference type="Pfam" id="PF12214"/>
    </source>
</evidence>
<feature type="compositionally biased region" description="Polar residues" evidence="8">
    <location>
        <begin position="575"/>
        <end position="584"/>
    </location>
</feature>
<dbReference type="PANTHER" id="PTHR14326">
    <property type="entry name" value="TARGETING PROTEIN FOR XKLP2"/>
    <property type="match status" value="1"/>
</dbReference>
<keyword evidence="4" id="KW-0963">Cytoplasm</keyword>
<feature type="compositionally biased region" description="Polar residues" evidence="8">
    <location>
        <begin position="715"/>
        <end position="725"/>
    </location>
</feature>
<dbReference type="GO" id="GO:0005634">
    <property type="term" value="C:nucleus"/>
    <property type="evidence" value="ECO:0007669"/>
    <property type="project" value="UniProtKB-SubCell"/>
</dbReference>
<dbReference type="Pfam" id="PF06886">
    <property type="entry name" value="TPX2"/>
    <property type="match status" value="2"/>
</dbReference>
<keyword evidence="12" id="KW-1185">Reference proteome</keyword>
<feature type="domain" description="TPX2 C-terminal" evidence="9">
    <location>
        <begin position="649"/>
        <end position="722"/>
    </location>
</feature>
<evidence type="ECO:0008006" key="13">
    <source>
        <dbReference type="Google" id="ProtNLM"/>
    </source>
</evidence>
<evidence type="ECO:0000313" key="11">
    <source>
        <dbReference type="EMBL" id="KAJ1525092.1"/>
    </source>
</evidence>
<keyword evidence="5" id="KW-0206">Cytoskeleton</keyword>
<evidence type="ECO:0000259" key="9">
    <source>
        <dbReference type="Pfam" id="PF06886"/>
    </source>
</evidence>
<dbReference type="EMBL" id="JAPTSV010000008">
    <property type="protein sequence ID" value="KAJ1525092.1"/>
    <property type="molecule type" value="Genomic_DNA"/>
</dbReference>
<comment type="caution">
    <text evidence="11">The sequence shown here is derived from an EMBL/GenBank/DDBJ whole genome shotgun (WGS) entry which is preliminary data.</text>
</comment>
<dbReference type="InterPro" id="IPR027330">
    <property type="entry name" value="TPX2_central_dom"/>
</dbReference>
<dbReference type="InterPro" id="IPR009675">
    <property type="entry name" value="TPX2_fam"/>
</dbReference>
<evidence type="ECO:0000256" key="8">
    <source>
        <dbReference type="SAM" id="MobiDB-lite"/>
    </source>
</evidence>
<feature type="region of interest" description="Disordered" evidence="8">
    <location>
        <begin position="561"/>
        <end position="611"/>
    </location>
</feature>
<protein>
    <recommendedName>
        <fullName evidence="13">Targeting protein for Xklp2 homolog</fullName>
    </recommendedName>
</protein>
<feature type="compositionally biased region" description="Polar residues" evidence="8">
    <location>
        <begin position="60"/>
        <end position="72"/>
    </location>
</feature>
<proteinExistence type="inferred from homology"/>
<comment type="subcellular location">
    <subcellularLocation>
        <location evidence="2">Cytoplasm</location>
        <location evidence="2">Cytoskeleton</location>
        <location evidence="2">Spindle</location>
    </subcellularLocation>
    <subcellularLocation>
        <location evidence="1">Nucleus</location>
    </subcellularLocation>
</comment>
<sequence>MDYDFEAPTYVNFAEAMDEDEAEISRYFDVEHEESFSGVKGTPGVLLPGGPRASAKKGSVSKTASANVNESGKISADSGRKSTSNSRTPAKRRSSGRVRTSTVKTPLKLKTPGSVKRLGRKKSCTTTPGKVAAALTALKLTPAHKAGATPNSVKRTHNNCPEGLESPPKRVRLTPKNGVSDATSLKVSPMALDVDGLLQQAIKSLTGSTRKVKRGLAGQLVSVVDGIEVPCLPDKEHTMETRADKAARDPPIRLRSRSIVKISSDKQDDKMSNAIPRIRSLSNDRVLQPNNNKSRARSIDRLLKPTRASRAPEPFVSLAEATSRFQNRTPLRFRVKRQNSPAFKGNGPVLALKATIPQSPALRVKHRNRPVTALSREEQEALELNEIRKNKIKPLPLPEKILKAVNPVPKIEKKPPTLPEPFNITELKKKDLNVDPEPVKFTARPVPKKILEGPVGVAEKKEYPLTEPKSPSFCANALKREKEAKRITPFKHINKVTMKVLEETGGVQVLKEKPLGHLGVPSTAHLTKSSTKVKPFSFEERDKERIHKKEEKLKELEKQLLKKPTFHANPLPSFKTPTNKQRTASPAPRARTPGTLQVDSSVNKKNGGNIPETKAALIPQFKARVPTVLHRKPFEPVKPNRQLPLPDVTLASEIRAKDREVYDRQLMLREQELEAARQQLKAEKEKQEKEEIALLRKQVVHKPHPVPKVKPFEPQPSNKPLTDPNTPFCLKRSRKMSAV</sequence>
<evidence type="ECO:0000256" key="1">
    <source>
        <dbReference type="ARBA" id="ARBA00004123"/>
    </source>
</evidence>
<feature type="coiled-coil region" evidence="7">
    <location>
        <begin position="659"/>
        <end position="697"/>
    </location>
</feature>
<gene>
    <name evidence="11" type="ORF">ONE63_009934</name>
</gene>
<feature type="compositionally biased region" description="Polar residues" evidence="8">
    <location>
        <begin position="594"/>
        <end position="606"/>
    </location>
</feature>
<comment type="similarity">
    <text evidence="3">Belongs to the TPX2 family.</text>
</comment>
<evidence type="ECO:0000256" key="6">
    <source>
        <dbReference type="ARBA" id="ARBA00023242"/>
    </source>
</evidence>
<reference evidence="11" key="1">
    <citation type="submission" date="2022-12" db="EMBL/GenBank/DDBJ databases">
        <title>Chromosome-level genome assembly of the bean flower thrips Megalurothrips usitatus.</title>
        <authorList>
            <person name="Ma L."/>
            <person name="Liu Q."/>
            <person name="Li H."/>
            <person name="Cai W."/>
        </authorList>
    </citation>
    <scope>NUCLEOTIDE SEQUENCE</scope>
    <source>
        <strain evidence="11">Cailab_2022a</strain>
    </source>
</reference>
<evidence type="ECO:0000256" key="7">
    <source>
        <dbReference type="SAM" id="Coils"/>
    </source>
</evidence>
<accession>A0AAV7XNS5</accession>
<dbReference type="GO" id="GO:0005819">
    <property type="term" value="C:spindle"/>
    <property type="evidence" value="ECO:0007669"/>
    <property type="project" value="UniProtKB-SubCell"/>
</dbReference>
<dbReference type="AlphaFoldDB" id="A0AAV7XNS5"/>
<evidence type="ECO:0000256" key="4">
    <source>
        <dbReference type="ARBA" id="ARBA00022490"/>
    </source>
</evidence>
<keyword evidence="7" id="KW-0175">Coiled coil</keyword>
<dbReference type="Pfam" id="PF12214">
    <property type="entry name" value="TPX2_importin"/>
    <property type="match status" value="1"/>
</dbReference>
<feature type="domain" description="TPX2 central" evidence="10">
    <location>
        <begin position="352"/>
        <end position="473"/>
    </location>
</feature>
<evidence type="ECO:0000313" key="12">
    <source>
        <dbReference type="Proteomes" id="UP001075354"/>
    </source>
</evidence>
<feature type="region of interest" description="Disordered" evidence="8">
    <location>
        <begin position="145"/>
        <end position="182"/>
    </location>
</feature>
<name>A0AAV7XNS5_9NEOP</name>
<dbReference type="PANTHER" id="PTHR14326:SF44">
    <property type="entry name" value="TARGETING PROTEIN FOR XKLP2"/>
    <property type="match status" value="1"/>
</dbReference>
<evidence type="ECO:0000256" key="3">
    <source>
        <dbReference type="ARBA" id="ARBA00005885"/>
    </source>
</evidence>
<keyword evidence="6" id="KW-0539">Nucleus</keyword>
<organism evidence="11 12">
    <name type="scientific">Megalurothrips usitatus</name>
    <name type="common">bean blossom thrips</name>
    <dbReference type="NCBI Taxonomy" id="439358"/>
    <lineage>
        <taxon>Eukaryota</taxon>
        <taxon>Metazoa</taxon>
        <taxon>Ecdysozoa</taxon>
        <taxon>Arthropoda</taxon>
        <taxon>Hexapoda</taxon>
        <taxon>Insecta</taxon>
        <taxon>Pterygota</taxon>
        <taxon>Neoptera</taxon>
        <taxon>Paraneoptera</taxon>
        <taxon>Thysanoptera</taxon>
        <taxon>Terebrantia</taxon>
        <taxon>Thripoidea</taxon>
        <taxon>Thripidae</taxon>
        <taxon>Megalurothrips</taxon>
    </lineage>
</organism>
<dbReference type="InterPro" id="IPR027329">
    <property type="entry name" value="TPX2_C"/>
</dbReference>
<evidence type="ECO:0000256" key="2">
    <source>
        <dbReference type="ARBA" id="ARBA00004186"/>
    </source>
</evidence>
<dbReference type="GO" id="GO:0005874">
    <property type="term" value="C:microtubule"/>
    <property type="evidence" value="ECO:0007669"/>
    <property type="project" value="InterPro"/>
</dbReference>
<feature type="domain" description="TPX2 C-terminal" evidence="9">
    <location>
        <begin position="539"/>
        <end position="584"/>
    </location>
</feature>